<evidence type="ECO:0000313" key="4">
    <source>
        <dbReference type="Proteomes" id="UP000317429"/>
    </source>
</evidence>
<gene>
    <name evidence="3" type="ORF">Pla175_17110</name>
</gene>
<reference evidence="3 4" key="1">
    <citation type="submission" date="2019-02" db="EMBL/GenBank/DDBJ databases">
        <title>Deep-cultivation of Planctomycetes and their phenomic and genomic characterization uncovers novel biology.</title>
        <authorList>
            <person name="Wiegand S."/>
            <person name="Jogler M."/>
            <person name="Boedeker C."/>
            <person name="Pinto D."/>
            <person name="Vollmers J."/>
            <person name="Rivas-Marin E."/>
            <person name="Kohn T."/>
            <person name="Peeters S.H."/>
            <person name="Heuer A."/>
            <person name="Rast P."/>
            <person name="Oberbeckmann S."/>
            <person name="Bunk B."/>
            <person name="Jeske O."/>
            <person name="Meyerdierks A."/>
            <person name="Storesund J.E."/>
            <person name="Kallscheuer N."/>
            <person name="Luecker S."/>
            <person name="Lage O.M."/>
            <person name="Pohl T."/>
            <person name="Merkel B.J."/>
            <person name="Hornburger P."/>
            <person name="Mueller R.-W."/>
            <person name="Bruemmer F."/>
            <person name="Labrenz M."/>
            <person name="Spormann A.M."/>
            <person name="Op den Camp H."/>
            <person name="Overmann J."/>
            <person name="Amann R."/>
            <person name="Jetten M.S.M."/>
            <person name="Mascher T."/>
            <person name="Medema M.H."/>
            <person name="Devos D.P."/>
            <person name="Kaster A.-K."/>
            <person name="Ovreas L."/>
            <person name="Rohde M."/>
            <person name="Galperin M.Y."/>
            <person name="Jogler C."/>
        </authorList>
    </citation>
    <scope>NUCLEOTIDE SEQUENCE [LARGE SCALE GENOMIC DNA]</scope>
    <source>
        <strain evidence="3 4">Pla175</strain>
    </source>
</reference>
<proteinExistence type="predicted"/>
<evidence type="ECO:0000259" key="2">
    <source>
        <dbReference type="Pfam" id="PF01345"/>
    </source>
</evidence>
<dbReference type="AlphaFoldDB" id="A0A518DA89"/>
<organism evidence="3 4">
    <name type="scientific">Pirellulimonas nuda</name>
    <dbReference type="NCBI Taxonomy" id="2528009"/>
    <lineage>
        <taxon>Bacteria</taxon>
        <taxon>Pseudomonadati</taxon>
        <taxon>Planctomycetota</taxon>
        <taxon>Planctomycetia</taxon>
        <taxon>Pirellulales</taxon>
        <taxon>Lacipirellulaceae</taxon>
        <taxon>Pirellulimonas</taxon>
    </lineage>
</organism>
<feature type="region of interest" description="Disordered" evidence="1">
    <location>
        <begin position="45"/>
        <end position="66"/>
    </location>
</feature>
<dbReference type="Pfam" id="PF01345">
    <property type="entry name" value="DUF11"/>
    <property type="match status" value="1"/>
</dbReference>
<dbReference type="EMBL" id="CP036291">
    <property type="protein sequence ID" value="QDU88336.1"/>
    <property type="molecule type" value="Genomic_DNA"/>
</dbReference>
<feature type="domain" description="DUF11" evidence="2">
    <location>
        <begin position="326"/>
        <end position="419"/>
    </location>
</feature>
<dbReference type="NCBIfam" id="TIGR01451">
    <property type="entry name" value="B_ant_repeat"/>
    <property type="match status" value="1"/>
</dbReference>
<keyword evidence="4" id="KW-1185">Reference proteome</keyword>
<protein>
    <recommendedName>
        <fullName evidence="2">DUF11 domain-containing protein</fullName>
    </recommendedName>
</protein>
<evidence type="ECO:0000256" key="1">
    <source>
        <dbReference type="SAM" id="MobiDB-lite"/>
    </source>
</evidence>
<dbReference type="KEGG" id="pnd:Pla175_17110"/>
<dbReference type="InterPro" id="IPR001434">
    <property type="entry name" value="OmcB-like_DUF11"/>
</dbReference>
<dbReference type="Proteomes" id="UP000317429">
    <property type="component" value="Chromosome"/>
</dbReference>
<dbReference type="PROSITE" id="PS51257">
    <property type="entry name" value="PROKAR_LIPOPROTEIN"/>
    <property type="match status" value="1"/>
</dbReference>
<accession>A0A518DA89</accession>
<evidence type="ECO:0000313" key="3">
    <source>
        <dbReference type="EMBL" id="QDU88336.1"/>
    </source>
</evidence>
<sequence length="420" mass="44737">MSRSDSIPPAPPCPALPQWFRWAILAVAVAMLSACQSSRFALDQHPGSDNRLAASRNASPPRGNVDYATTQNTVAQAAYIESSPSDCIGGCEAPAACPTGSFGNGCCPSCAPCAPCNGPTPSDEIICDGGDYGPEVGVRADWTIDGLGQQDTVAHYDTLDGQVLVEPSNRVCIYAPRFGAVRRVVSLVEDEQRIRLGAMVEDIQPVRADDVLEPSTTLQNLQPIAKIGELPPGLLLQRQQAGEMEARVVIREVRDMIKPYCNVQVVKLGLVDNAEKPWLAKSALAALTWTGDQAVQVTIGGKSVQAFTSALQPGVLYGLEEPEPCLRLIKLASTDHAKPGEIVEFTLRFDNVGGQTIGNVTIVDNLATRLEYVPDSASSSIAAGFSTSENGQGSLVLRWEIKDPLEAGKGGVLQFKARVR</sequence>
<name>A0A518DA89_9BACT</name>
<dbReference type="InterPro" id="IPR047589">
    <property type="entry name" value="DUF11_rpt"/>
</dbReference>